<dbReference type="GO" id="GO:0012505">
    <property type="term" value="C:endomembrane system"/>
    <property type="evidence" value="ECO:0007669"/>
    <property type="project" value="TreeGrafter"/>
</dbReference>
<dbReference type="InterPro" id="IPR023631">
    <property type="entry name" value="Amidase_dom"/>
</dbReference>
<dbReference type="InterPro" id="IPR020556">
    <property type="entry name" value="Amidase_CS"/>
</dbReference>
<evidence type="ECO:0000259" key="3">
    <source>
        <dbReference type="Pfam" id="PF01425"/>
    </source>
</evidence>
<dbReference type="PROSITE" id="PS00571">
    <property type="entry name" value="AMIDASES"/>
    <property type="match status" value="1"/>
</dbReference>
<name>A0AAN9TIM1_9HEMI</name>
<dbReference type="PIRSF" id="PIRSF001221">
    <property type="entry name" value="Amidase_fungi"/>
    <property type="match status" value="1"/>
</dbReference>
<comment type="caution">
    <text evidence="4">The sequence shown here is derived from an EMBL/GenBank/DDBJ whole genome shotgun (WGS) entry which is preliminary data.</text>
</comment>
<feature type="active site" description="Charge relay system" evidence="2">
    <location>
        <position position="142"/>
    </location>
</feature>
<dbReference type="Gene3D" id="3.90.1300.10">
    <property type="entry name" value="Amidase signature (AS) domain"/>
    <property type="match status" value="1"/>
</dbReference>
<keyword evidence="5" id="KW-1185">Reference proteome</keyword>
<comment type="similarity">
    <text evidence="1">Belongs to the amidase family.</text>
</comment>
<dbReference type="Proteomes" id="UP001367676">
    <property type="component" value="Unassembled WGS sequence"/>
</dbReference>
<feature type="active site" description="Charge relay system" evidence="2">
    <location>
        <position position="217"/>
    </location>
</feature>
<sequence>MAEKTHSDVKNRQCNIIGSLYGFIVAFIQNTLSSIEHGIFSLVYSFVRERKIPPATNPLLKESAVSLAQKIRTKNITAVEVVGVFINRIKEVNPIVNALVDERFEDAIKEAKKVDEFIRSDSMSAEEIKIQKPLLGVPFTAKEEIAAKGLSWTLGLISRKGRKATEDAKVLQGLKNSGAILIGLTNIPEFCCWVETRNLIFGQTSNPYNTNRSAGGSSGGEACLVSCCGSPIGLGSDSGGSIRIPAFCCGVYGHKLSGGLINTKGISCRDGTESEPHLLTSGTITKYAVDLKPSSTAIIAPEKLPLLQLDLKVDIKKLKFYYLLDPKMKHITRVDKQIRDGLKKLVTVIADTNEGGIPPQEANIPGLENVTDLFAYWAAIEDVDFPRLLTDGKGSVNLWAELPKKIFGLSNYTLPSLLMVADLKFNSPPPESWAVKATEKLKEEFMKYLDDGGVLLLPGGLTPAPYHYQPFIGLYDYIYYGLCNVLQLPATVVPIGITNNGLPIGIQVIAAQNQDRLCFAVAEYIESVIGGWVPPFSN</sequence>
<dbReference type="InterPro" id="IPR052739">
    <property type="entry name" value="FAAH2"/>
</dbReference>
<organism evidence="4 5">
    <name type="scientific">Parthenolecanium corni</name>
    <dbReference type="NCBI Taxonomy" id="536013"/>
    <lineage>
        <taxon>Eukaryota</taxon>
        <taxon>Metazoa</taxon>
        <taxon>Ecdysozoa</taxon>
        <taxon>Arthropoda</taxon>
        <taxon>Hexapoda</taxon>
        <taxon>Insecta</taxon>
        <taxon>Pterygota</taxon>
        <taxon>Neoptera</taxon>
        <taxon>Paraneoptera</taxon>
        <taxon>Hemiptera</taxon>
        <taxon>Sternorrhyncha</taxon>
        <taxon>Coccoidea</taxon>
        <taxon>Coccidae</taxon>
        <taxon>Parthenolecanium</taxon>
    </lineage>
</organism>
<dbReference type="AlphaFoldDB" id="A0AAN9TIM1"/>
<dbReference type="Pfam" id="PF01425">
    <property type="entry name" value="Amidase"/>
    <property type="match status" value="1"/>
</dbReference>
<dbReference type="SUPFAM" id="SSF75304">
    <property type="entry name" value="Amidase signature (AS) enzymes"/>
    <property type="match status" value="1"/>
</dbReference>
<gene>
    <name evidence="4" type="ORF">V9T40_002547</name>
</gene>
<dbReference type="PANTHER" id="PTHR43372:SF1">
    <property type="entry name" value="LD38433P"/>
    <property type="match status" value="1"/>
</dbReference>
<dbReference type="PANTHER" id="PTHR43372">
    <property type="entry name" value="FATTY-ACID AMIDE HYDROLASE"/>
    <property type="match status" value="1"/>
</dbReference>
<evidence type="ECO:0000256" key="2">
    <source>
        <dbReference type="PIRSR" id="PIRSR001221-1"/>
    </source>
</evidence>
<proteinExistence type="inferred from homology"/>
<protein>
    <recommendedName>
        <fullName evidence="3">Amidase domain-containing protein</fullName>
    </recommendedName>
</protein>
<evidence type="ECO:0000313" key="5">
    <source>
        <dbReference type="Proteomes" id="UP001367676"/>
    </source>
</evidence>
<accession>A0AAN9TIM1</accession>
<reference evidence="4 5" key="1">
    <citation type="submission" date="2024-03" db="EMBL/GenBank/DDBJ databases">
        <title>Adaptation during the transition from Ophiocordyceps entomopathogen to insect associate is accompanied by gene loss and intensified selection.</title>
        <authorList>
            <person name="Ward C.M."/>
            <person name="Onetto C.A."/>
            <person name="Borneman A.R."/>
        </authorList>
    </citation>
    <scope>NUCLEOTIDE SEQUENCE [LARGE SCALE GENOMIC DNA]</scope>
    <source>
        <strain evidence="4">AWRI1</strain>
        <tissue evidence="4">Single Adult Female</tissue>
    </source>
</reference>
<dbReference type="InterPro" id="IPR036928">
    <property type="entry name" value="AS_sf"/>
</dbReference>
<dbReference type="EMBL" id="JBBCAQ010000022">
    <property type="protein sequence ID" value="KAK7590934.1"/>
    <property type="molecule type" value="Genomic_DNA"/>
</dbReference>
<feature type="active site" description="Acyl-ester intermediate" evidence="2">
    <location>
        <position position="241"/>
    </location>
</feature>
<evidence type="ECO:0000313" key="4">
    <source>
        <dbReference type="EMBL" id="KAK7590934.1"/>
    </source>
</evidence>
<feature type="domain" description="Amidase" evidence="3">
    <location>
        <begin position="80"/>
        <end position="518"/>
    </location>
</feature>
<evidence type="ECO:0000256" key="1">
    <source>
        <dbReference type="ARBA" id="ARBA00009199"/>
    </source>
</evidence>